<dbReference type="KEGG" id="ehx:EMIHUDRAFT_441254"/>
<dbReference type="GO" id="GO:0003828">
    <property type="term" value="F:alpha-N-acetylneuraminate alpha-2,8-sialyltransferase activity"/>
    <property type="evidence" value="ECO:0007669"/>
    <property type="project" value="TreeGrafter"/>
</dbReference>
<reference evidence="13" key="1">
    <citation type="journal article" date="2013" name="Nature">
        <title>Pan genome of the phytoplankton Emiliania underpins its global distribution.</title>
        <authorList>
            <person name="Read B.A."/>
            <person name="Kegel J."/>
            <person name="Klute M.J."/>
            <person name="Kuo A."/>
            <person name="Lefebvre S.C."/>
            <person name="Maumus F."/>
            <person name="Mayer C."/>
            <person name="Miller J."/>
            <person name="Monier A."/>
            <person name="Salamov A."/>
            <person name="Young J."/>
            <person name="Aguilar M."/>
            <person name="Claverie J.M."/>
            <person name="Frickenhaus S."/>
            <person name="Gonzalez K."/>
            <person name="Herman E.K."/>
            <person name="Lin Y.C."/>
            <person name="Napier J."/>
            <person name="Ogata H."/>
            <person name="Sarno A.F."/>
            <person name="Shmutz J."/>
            <person name="Schroeder D."/>
            <person name="de Vargas C."/>
            <person name="Verret F."/>
            <person name="von Dassow P."/>
            <person name="Valentin K."/>
            <person name="Van de Peer Y."/>
            <person name="Wheeler G."/>
            <person name="Dacks J.B."/>
            <person name="Delwiche C.F."/>
            <person name="Dyhrman S.T."/>
            <person name="Glockner G."/>
            <person name="John U."/>
            <person name="Richards T."/>
            <person name="Worden A.Z."/>
            <person name="Zhang X."/>
            <person name="Grigoriev I.V."/>
            <person name="Allen A.E."/>
            <person name="Bidle K."/>
            <person name="Borodovsky M."/>
            <person name="Bowler C."/>
            <person name="Brownlee C."/>
            <person name="Cock J.M."/>
            <person name="Elias M."/>
            <person name="Gladyshev V.N."/>
            <person name="Groth M."/>
            <person name="Guda C."/>
            <person name="Hadaegh A."/>
            <person name="Iglesias-Rodriguez M.D."/>
            <person name="Jenkins J."/>
            <person name="Jones B.M."/>
            <person name="Lawson T."/>
            <person name="Leese F."/>
            <person name="Lindquist E."/>
            <person name="Lobanov A."/>
            <person name="Lomsadze A."/>
            <person name="Malik S.B."/>
            <person name="Marsh M.E."/>
            <person name="Mackinder L."/>
            <person name="Mock T."/>
            <person name="Mueller-Roeber B."/>
            <person name="Pagarete A."/>
            <person name="Parker M."/>
            <person name="Probert I."/>
            <person name="Quesneville H."/>
            <person name="Raines C."/>
            <person name="Rensing S.A."/>
            <person name="Riano-Pachon D.M."/>
            <person name="Richier S."/>
            <person name="Rokitta S."/>
            <person name="Shiraiwa Y."/>
            <person name="Soanes D.M."/>
            <person name="van der Giezen M."/>
            <person name="Wahlund T.M."/>
            <person name="Williams B."/>
            <person name="Wilson W."/>
            <person name="Wolfe G."/>
            <person name="Wurch L.L."/>
        </authorList>
    </citation>
    <scope>NUCLEOTIDE SEQUENCE</scope>
</reference>
<dbReference type="InterPro" id="IPR038578">
    <property type="entry name" value="GT29-like_sf"/>
</dbReference>
<feature type="region of interest" description="Disordered" evidence="11">
    <location>
        <begin position="107"/>
        <end position="128"/>
    </location>
</feature>
<keyword evidence="3" id="KW-0328">Glycosyltransferase</keyword>
<dbReference type="Proteomes" id="UP000013827">
    <property type="component" value="Unassembled WGS sequence"/>
</dbReference>
<evidence type="ECO:0000256" key="5">
    <source>
        <dbReference type="ARBA" id="ARBA00022692"/>
    </source>
</evidence>
<feature type="compositionally biased region" description="Low complexity" evidence="11">
    <location>
        <begin position="107"/>
        <end position="117"/>
    </location>
</feature>
<reference evidence="12" key="2">
    <citation type="submission" date="2024-10" db="UniProtKB">
        <authorList>
            <consortium name="EnsemblProtists"/>
        </authorList>
    </citation>
    <scope>IDENTIFICATION</scope>
</reference>
<evidence type="ECO:0000256" key="11">
    <source>
        <dbReference type="SAM" id="MobiDB-lite"/>
    </source>
</evidence>
<dbReference type="Gene3D" id="3.90.1480.20">
    <property type="entry name" value="Glycosyl transferase family 29"/>
    <property type="match status" value="2"/>
</dbReference>
<evidence type="ECO:0000313" key="13">
    <source>
        <dbReference type="Proteomes" id="UP000013827"/>
    </source>
</evidence>
<keyword evidence="8" id="KW-0333">Golgi apparatus</keyword>
<dbReference type="GeneID" id="17279825"/>
<dbReference type="PaxDb" id="2903-EOD20116"/>
<dbReference type="EnsemblProtists" id="EOD20116">
    <property type="protein sequence ID" value="EOD20116"/>
    <property type="gene ID" value="EMIHUDRAFT_444767"/>
</dbReference>
<evidence type="ECO:0000256" key="7">
    <source>
        <dbReference type="ARBA" id="ARBA00022989"/>
    </source>
</evidence>
<dbReference type="GO" id="GO:0006491">
    <property type="term" value="P:N-glycan processing"/>
    <property type="evidence" value="ECO:0007669"/>
    <property type="project" value="TreeGrafter"/>
</dbReference>
<keyword evidence="13" id="KW-1185">Reference proteome</keyword>
<keyword evidence="10" id="KW-0325">Glycoprotein</keyword>
<keyword evidence="5" id="KW-0812">Transmembrane</keyword>
<dbReference type="Pfam" id="PF00777">
    <property type="entry name" value="Glyco_transf_29"/>
    <property type="match status" value="1"/>
</dbReference>
<dbReference type="RefSeq" id="XP_005772545.1">
    <property type="nucleotide sequence ID" value="XM_005772488.1"/>
</dbReference>
<keyword evidence="7" id="KW-1133">Transmembrane helix</keyword>
<evidence type="ECO:0000256" key="9">
    <source>
        <dbReference type="ARBA" id="ARBA00023136"/>
    </source>
</evidence>
<comment type="similarity">
    <text evidence="2">Belongs to the glycosyltransferase 29 family.</text>
</comment>
<evidence type="ECO:0000256" key="6">
    <source>
        <dbReference type="ARBA" id="ARBA00022968"/>
    </source>
</evidence>
<dbReference type="RefSeq" id="XP_005786983.1">
    <property type="nucleotide sequence ID" value="XM_005786926.1"/>
</dbReference>
<dbReference type="GO" id="GO:0000139">
    <property type="term" value="C:Golgi membrane"/>
    <property type="evidence" value="ECO:0007669"/>
    <property type="project" value="UniProtKB-SubCell"/>
</dbReference>
<evidence type="ECO:0000256" key="1">
    <source>
        <dbReference type="ARBA" id="ARBA00004323"/>
    </source>
</evidence>
<dbReference type="HOGENOM" id="CLU_1067912_0_0_1"/>
<accession>A0A0D3J9D1</accession>
<evidence type="ECO:0000256" key="2">
    <source>
        <dbReference type="ARBA" id="ARBA00006003"/>
    </source>
</evidence>
<evidence type="ECO:0000256" key="4">
    <source>
        <dbReference type="ARBA" id="ARBA00022679"/>
    </source>
</evidence>
<keyword evidence="4" id="KW-0808">Transferase</keyword>
<dbReference type="PANTHER" id="PTHR11987:SF53">
    <property type="entry name" value="ALPHA-2,8-SIALYLTRANSFERASE 8F-LIKE"/>
    <property type="match status" value="1"/>
</dbReference>
<dbReference type="KEGG" id="ehx:EMIHUDRAFT_444767"/>
<evidence type="ECO:0000256" key="3">
    <source>
        <dbReference type="ARBA" id="ARBA00022676"/>
    </source>
</evidence>
<dbReference type="PANTHER" id="PTHR11987">
    <property type="entry name" value="ALPHA-2,8-SIALYLTRANSFERASE"/>
    <property type="match status" value="1"/>
</dbReference>
<protein>
    <submittedName>
        <fullName evidence="12">Uncharacterized protein</fullName>
    </submittedName>
</protein>
<dbReference type="InterPro" id="IPR050943">
    <property type="entry name" value="Glycosyltr_29_Sialyltrsf"/>
</dbReference>
<dbReference type="AlphaFoldDB" id="A0A0D3J9D1"/>
<dbReference type="GeneID" id="17265663"/>
<name>A0A0D3J9D1_EMIH1</name>
<dbReference type="EnsemblProtists" id="EOD34554">
    <property type="protein sequence ID" value="EOD34554"/>
    <property type="gene ID" value="EMIHUDRAFT_441254"/>
</dbReference>
<evidence type="ECO:0000256" key="8">
    <source>
        <dbReference type="ARBA" id="ARBA00023034"/>
    </source>
</evidence>
<keyword evidence="6" id="KW-0735">Signal-anchor</keyword>
<organism evidence="12 13">
    <name type="scientific">Emiliania huxleyi (strain CCMP1516)</name>
    <dbReference type="NCBI Taxonomy" id="280463"/>
    <lineage>
        <taxon>Eukaryota</taxon>
        <taxon>Haptista</taxon>
        <taxon>Haptophyta</taxon>
        <taxon>Prymnesiophyceae</taxon>
        <taxon>Isochrysidales</taxon>
        <taxon>Noelaerhabdaceae</taxon>
        <taxon>Emiliania</taxon>
    </lineage>
</organism>
<evidence type="ECO:0000256" key="10">
    <source>
        <dbReference type="ARBA" id="ARBA00023180"/>
    </source>
</evidence>
<evidence type="ECO:0000313" key="12">
    <source>
        <dbReference type="EnsemblProtists" id="EOD20116"/>
    </source>
</evidence>
<proteinExistence type="inferred from homology"/>
<comment type="subcellular location">
    <subcellularLocation>
        <location evidence="1">Golgi apparatus membrane</location>
        <topology evidence="1">Single-pass type II membrane protein</topology>
    </subcellularLocation>
</comment>
<keyword evidence="9" id="KW-0472">Membrane</keyword>
<sequence>MSATIDSTVRRCTSSTPRLTSSAIASRPLGRCALVSSSDALLRYRFGDAIDSHDEIVRFNLAPVPEALHHHVGRRTTTVVVGYHVLLLLQESVARWLRQLQPLQPLQPPQHHQLQPLHADDNGGRSGSPQVAVLVSDNWCVTDDYKCRVPGKSRRWAQRGGRAGGPPLSCPKQAASVGRCRCIAHALPGWIDCAPAPSKEEVQETWRLYLEQANESCAKSGPSTGLAAAIHFLRRCKRVTLFGFGLPSRGGGDGDLQQTIG</sequence>
<dbReference type="InterPro" id="IPR001675">
    <property type="entry name" value="Glyco_trans_29"/>
</dbReference>
<dbReference type="GO" id="GO:0009311">
    <property type="term" value="P:oligosaccharide metabolic process"/>
    <property type="evidence" value="ECO:0007669"/>
    <property type="project" value="TreeGrafter"/>
</dbReference>